<dbReference type="PROSITE" id="PS50048">
    <property type="entry name" value="ZN2_CY6_FUNGAL_2"/>
    <property type="match status" value="1"/>
</dbReference>
<keyword evidence="4" id="KW-1185">Reference proteome</keyword>
<evidence type="ECO:0000313" key="4">
    <source>
        <dbReference type="Proteomes" id="UP001362999"/>
    </source>
</evidence>
<feature type="region of interest" description="Disordered" evidence="1">
    <location>
        <begin position="59"/>
        <end position="93"/>
    </location>
</feature>
<evidence type="ECO:0000259" key="2">
    <source>
        <dbReference type="PROSITE" id="PS50048"/>
    </source>
</evidence>
<proteinExistence type="predicted"/>
<dbReference type="Gene3D" id="4.10.240.10">
    <property type="entry name" value="Zn(2)-C6 fungal-type DNA-binding domain"/>
    <property type="match status" value="1"/>
</dbReference>
<dbReference type="InterPro" id="IPR001138">
    <property type="entry name" value="Zn2Cys6_DnaBD"/>
</dbReference>
<dbReference type="GO" id="GO:0008270">
    <property type="term" value="F:zinc ion binding"/>
    <property type="evidence" value="ECO:0007669"/>
    <property type="project" value="InterPro"/>
</dbReference>
<dbReference type="AlphaFoldDB" id="A0AAW0B0W1"/>
<organism evidence="3 4">
    <name type="scientific">Favolaschia claudopus</name>
    <dbReference type="NCBI Taxonomy" id="2862362"/>
    <lineage>
        <taxon>Eukaryota</taxon>
        <taxon>Fungi</taxon>
        <taxon>Dikarya</taxon>
        <taxon>Basidiomycota</taxon>
        <taxon>Agaricomycotina</taxon>
        <taxon>Agaricomycetes</taxon>
        <taxon>Agaricomycetidae</taxon>
        <taxon>Agaricales</taxon>
        <taxon>Marasmiineae</taxon>
        <taxon>Mycenaceae</taxon>
        <taxon>Favolaschia</taxon>
    </lineage>
</organism>
<name>A0AAW0B0W1_9AGAR</name>
<accession>A0AAW0B0W1</accession>
<evidence type="ECO:0000256" key="1">
    <source>
        <dbReference type="SAM" id="MobiDB-lite"/>
    </source>
</evidence>
<dbReference type="GO" id="GO:0000981">
    <property type="term" value="F:DNA-binding transcription factor activity, RNA polymerase II-specific"/>
    <property type="evidence" value="ECO:0007669"/>
    <property type="project" value="InterPro"/>
</dbReference>
<dbReference type="Pfam" id="PF00172">
    <property type="entry name" value="Zn_clus"/>
    <property type="match status" value="1"/>
</dbReference>
<dbReference type="EMBL" id="JAWWNJ010000044">
    <property type="protein sequence ID" value="KAK7019302.1"/>
    <property type="molecule type" value="Genomic_DNA"/>
</dbReference>
<dbReference type="PROSITE" id="PS00463">
    <property type="entry name" value="ZN2_CY6_FUNGAL_1"/>
    <property type="match status" value="1"/>
</dbReference>
<dbReference type="InterPro" id="IPR036864">
    <property type="entry name" value="Zn2-C6_fun-type_DNA-bd_sf"/>
</dbReference>
<dbReference type="SMART" id="SM00066">
    <property type="entry name" value="GAL4"/>
    <property type="match status" value="1"/>
</dbReference>
<evidence type="ECO:0000313" key="3">
    <source>
        <dbReference type="EMBL" id="KAK7019302.1"/>
    </source>
</evidence>
<reference evidence="3 4" key="1">
    <citation type="journal article" date="2024" name="J Genomics">
        <title>Draft genome sequencing and assembly of Favolaschia claudopus CIRM-BRFM 2984 isolated from oak limbs.</title>
        <authorList>
            <person name="Navarro D."/>
            <person name="Drula E."/>
            <person name="Chaduli D."/>
            <person name="Cazenave R."/>
            <person name="Ahrendt S."/>
            <person name="Wang J."/>
            <person name="Lipzen A."/>
            <person name="Daum C."/>
            <person name="Barry K."/>
            <person name="Grigoriev I.V."/>
            <person name="Favel A."/>
            <person name="Rosso M.N."/>
            <person name="Martin F."/>
        </authorList>
    </citation>
    <scope>NUCLEOTIDE SEQUENCE [LARGE SCALE GENOMIC DNA]</scope>
    <source>
        <strain evidence="3 4">CIRM-BRFM 2984</strain>
    </source>
</reference>
<comment type="caution">
    <text evidence="3">The sequence shown here is derived from an EMBL/GenBank/DDBJ whole genome shotgun (WGS) entry which is preliminary data.</text>
</comment>
<feature type="domain" description="Zn(2)-C6 fungal-type" evidence="2">
    <location>
        <begin position="22"/>
        <end position="55"/>
    </location>
</feature>
<dbReference type="SUPFAM" id="SSF57701">
    <property type="entry name" value="Zn2/Cys6 DNA-binding domain"/>
    <property type="match status" value="1"/>
</dbReference>
<sequence>MASASTDASAAEGTKKRRLRGSCDICRRQKIKCDSAKMPGNRCSNCIAFNSDCTHNLSQVKPPAEKGPRRKRNTQSAPPPAEVFSSVRPRTIV</sequence>
<gene>
    <name evidence="3" type="ORF">R3P38DRAFT_1261971</name>
</gene>
<protein>
    <recommendedName>
        <fullName evidence="2">Zn(2)-C6 fungal-type domain-containing protein</fullName>
    </recommendedName>
</protein>
<dbReference type="Proteomes" id="UP001362999">
    <property type="component" value="Unassembled WGS sequence"/>
</dbReference>
<dbReference type="CDD" id="cd00067">
    <property type="entry name" value="GAL4"/>
    <property type="match status" value="1"/>
</dbReference>